<name>X1RV68_9ZZZZ</name>
<proteinExistence type="predicted"/>
<evidence type="ECO:0008006" key="2">
    <source>
        <dbReference type="Google" id="ProtNLM"/>
    </source>
</evidence>
<reference evidence="1" key="1">
    <citation type="journal article" date="2014" name="Front. Microbiol.">
        <title>High frequency of phylogenetically diverse reductive dehalogenase-homologous genes in deep subseafloor sedimentary metagenomes.</title>
        <authorList>
            <person name="Kawai M."/>
            <person name="Futagami T."/>
            <person name="Toyoda A."/>
            <person name="Takaki Y."/>
            <person name="Nishi S."/>
            <person name="Hori S."/>
            <person name="Arai W."/>
            <person name="Tsubouchi T."/>
            <person name="Morono Y."/>
            <person name="Uchiyama I."/>
            <person name="Ito T."/>
            <person name="Fujiyama A."/>
            <person name="Inagaki F."/>
            <person name="Takami H."/>
        </authorList>
    </citation>
    <scope>NUCLEOTIDE SEQUENCE</scope>
    <source>
        <strain evidence="1">Expedition CK06-06</strain>
    </source>
</reference>
<accession>X1RV68</accession>
<dbReference type="EMBL" id="BARW01002682">
    <property type="protein sequence ID" value="GAI59389.1"/>
    <property type="molecule type" value="Genomic_DNA"/>
</dbReference>
<sequence>NGRLSIGREKEKLNSRNYYMNANGTNIRKKCGITYSIVQDLVERFSENIISIYGIGSFFDRKLPDDWIKNDIDMICIVKDIDKIPKLQDWTDVRRLDFKKGRYTANVFFNSLEGLKHKEVYEKESWANYKWALLDFEIPQNSAILYGKPLFDELPELDSIPYDCEDLLRRAFYHLNTCFRSKNVDASMNKFTKGVFKFAFLICVYFDEFFKYTSIFDITSKINELVKDEKIDAYLYETILTCAKYRRGIQFSEEFSALRKKFIIYCFFSLFEGKLWKKYDWEEIIQFCHNTYNGLNSLEDIAKRERNLYYSRKTKE</sequence>
<evidence type="ECO:0000313" key="1">
    <source>
        <dbReference type="EMBL" id="GAI59389.1"/>
    </source>
</evidence>
<comment type="caution">
    <text evidence="1">The sequence shown here is derived from an EMBL/GenBank/DDBJ whole genome shotgun (WGS) entry which is preliminary data.</text>
</comment>
<dbReference type="AlphaFoldDB" id="X1RV68"/>
<gene>
    <name evidence="1" type="ORF">S12H4_07316</name>
</gene>
<feature type="non-terminal residue" evidence="1">
    <location>
        <position position="1"/>
    </location>
</feature>
<organism evidence="1">
    <name type="scientific">marine sediment metagenome</name>
    <dbReference type="NCBI Taxonomy" id="412755"/>
    <lineage>
        <taxon>unclassified sequences</taxon>
        <taxon>metagenomes</taxon>
        <taxon>ecological metagenomes</taxon>
    </lineage>
</organism>
<protein>
    <recommendedName>
        <fullName evidence="2">Adenylyltransferase AadA C-terminal domain-containing protein</fullName>
    </recommendedName>
</protein>